<accession>A0A1F5BTA0</accession>
<dbReference type="AlphaFoldDB" id="A0A1F5BTA0"/>
<organism evidence="2 3">
    <name type="scientific">Candidatus Azambacteria bacterium RIFCSPLOWO2_01_FULL_46_25</name>
    <dbReference type="NCBI Taxonomy" id="1797298"/>
    <lineage>
        <taxon>Bacteria</taxon>
        <taxon>Candidatus Azamiibacteriota</taxon>
    </lineage>
</organism>
<name>A0A1F5BTA0_9BACT</name>
<dbReference type="InterPro" id="IPR027417">
    <property type="entry name" value="P-loop_NTPase"/>
</dbReference>
<feature type="domain" description="Guanylate kinase-like" evidence="1">
    <location>
        <begin position="2"/>
        <end position="178"/>
    </location>
</feature>
<evidence type="ECO:0000313" key="2">
    <source>
        <dbReference type="EMBL" id="OGD33815.1"/>
    </source>
</evidence>
<dbReference type="Proteomes" id="UP000176650">
    <property type="component" value="Unassembled WGS sequence"/>
</dbReference>
<dbReference type="InterPro" id="IPR008145">
    <property type="entry name" value="GK/Ca_channel_bsu"/>
</dbReference>
<dbReference type="Gene3D" id="3.40.50.300">
    <property type="entry name" value="P-loop containing nucleotide triphosphate hydrolases"/>
    <property type="match status" value="1"/>
</dbReference>
<dbReference type="STRING" id="1797298.A2988_01940"/>
<sequence length="188" mass="21451">MRHLFVLCGLPRAGKTMLMKAAVLELAPHLKIAKSATTRAPREPDDALAYDFISVERFELKRQRGDFIEAVRHGNNFYGYDRGTVNVAMHHKHGICIATEHGILELKKAGYLVRPVKVTSFGEEAKAMRDAFYQEHPERVKDDYERSRMRIDYDLEILNSFEPGGKEKAIKLLVDYIANVTKCRSSVL</sequence>
<dbReference type="EMBL" id="MEYS01000003">
    <property type="protein sequence ID" value="OGD33815.1"/>
    <property type="molecule type" value="Genomic_DNA"/>
</dbReference>
<dbReference type="SUPFAM" id="SSF52540">
    <property type="entry name" value="P-loop containing nucleoside triphosphate hydrolases"/>
    <property type="match status" value="1"/>
</dbReference>
<evidence type="ECO:0000313" key="3">
    <source>
        <dbReference type="Proteomes" id="UP000176650"/>
    </source>
</evidence>
<dbReference type="Pfam" id="PF00625">
    <property type="entry name" value="Guanylate_kin"/>
    <property type="match status" value="1"/>
</dbReference>
<proteinExistence type="predicted"/>
<reference evidence="2 3" key="1">
    <citation type="journal article" date="2016" name="Nat. Commun.">
        <title>Thousands of microbial genomes shed light on interconnected biogeochemical processes in an aquifer system.</title>
        <authorList>
            <person name="Anantharaman K."/>
            <person name="Brown C.T."/>
            <person name="Hug L.A."/>
            <person name="Sharon I."/>
            <person name="Castelle C.J."/>
            <person name="Probst A.J."/>
            <person name="Thomas B.C."/>
            <person name="Singh A."/>
            <person name="Wilkins M.J."/>
            <person name="Karaoz U."/>
            <person name="Brodie E.L."/>
            <person name="Williams K.H."/>
            <person name="Hubbard S.S."/>
            <person name="Banfield J.F."/>
        </authorList>
    </citation>
    <scope>NUCLEOTIDE SEQUENCE [LARGE SCALE GENOMIC DNA]</scope>
</reference>
<evidence type="ECO:0000259" key="1">
    <source>
        <dbReference type="PROSITE" id="PS50052"/>
    </source>
</evidence>
<dbReference type="PROSITE" id="PS50052">
    <property type="entry name" value="GUANYLATE_KINASE_2"/>
    <property type="match status" value="1"/>
</dbReference>
<dbReference type="InterPro" id="IPR008144">
    <property type="entry name" value="Guanylate_kin-like_dom"/>
</dbReference>
<protein>
    <recommendedName>
        <fullName evidence="1">Guanylate kinase-like domain-containing protein</fullName>
    </recommendedName>
</protein>
<comment type="caution">
    <text evidence="2">The sequence shown here is derived from an EMBL/GenBank/DDBJ whole genome shotgun (WGS) entry which is preliminary data.</text>
</comment>
<gene>
    <name evidence="2" type="ORF">A2988_01940</name>
</gene>